<protein>
    <submittedName>
        <fullName evidence="8">Pleiotropic drug resistance protein 2</fullName>
    </submittedName>
</protein>
<reference evidence="8" key="1">
    <citation type="submission" date="2014-07" db="EMBL/GenBank/DDBJ databases">
        <title>Identification of a novel salt tolerance gene in wild soybean by whole-genome sequencing.</title>
        <authorList>
            <person name="Lam H.-M."/>
            <person name="Qi X."/>
            <person name="Li M.-W."/>
            <person name="Liu X."/>
            <person name="Xie M."/>
            <person name="Ni M."/>
            <person name="Xu X."/>
        </authorList>
    </citation>
    <scope>NUCLEOTIDE SEQUENCE [LARGE SCALE GENOMIC DNA]</scope>
    <source>
        <tissue evidence="8">Root</tissue>
    </source>
</reference>
<comment type="subcellular location">
    <subcellularLocation>
        <location evidence="1">Membrane</location>
        <topology evidence="1">Multi-pass membrane protein</topology>
    </subcellularLocation>
</comment>
<evidence type="ECO:0000256" key="1">
    <source>
        <dbReference type="ARBA" id="ARBA00004141"/>
    </source>
</evidence>
<evidence type="ECO:0000256" key="3">
    <source>
        <dbReference type="ARBA" id="ARBA00022692"/>
    </source>
</evidence>
<dbReference type="InterPro" id="IPR013525">
    <property type="entry name" value="ABC2_TM"/>
</dbReference>
<gene>
    <name evidence="8" type="ORF">glysoja_043636</name>
</gene>
<evidence type="ECO:0000313" key="8">
    <source>
        <dbReference type="EMBL" id="KHN02829.1"/>
    </source>
</evidence>
<feature type="transmembrane region" description="Helical" evidence="6">
    <location>
        <begin position="87"/>
        <end position="110"/>
    </location>
</feature>
<organism evidence="8">
    <name type="scientific">Glycine soja</name>
    <name type="common">Wild soybean</name>
    <dbReference type="NCBI Taxonomy" id="3848"/>
    <lineage>
        <taxon>Eukaryota</taxon>
        <taxon>Viridiplantae</taxon>
        <taxon>Streptophyta</taxon>
        <taxon>Embryophyta</taxon>
        <taxon>Tracheophyta</taxon>
        <taxon>Spermatophyta</taxon>
        <taxon>Magnoliopsida</taxon>
        <taxon>eudicotyledons</taxon>
        <taxon>Gunneridae</taxon>
        <taxon>Pentapetalae</taxon>
        <taxon>rosids</taxon>
        <taxon>fabids</taxon>
        <taxon>Fabales</taxon>
        <taxon>Fabaceae</taxon>
        <taxon>Papilionoideae</taxon>
        <taxon>50 kb inversion clade</taxon>
        <taxon>NPAAA clade</taxon>
        <taxon>indigoferoid/millettioid clade</taxon>
        <taxon>Phaseoleae</taxon>
        <taxon>Glycine</taxon>
        <taxon>Glycine subgen. Soja</taxon>
    </lineage>
</organism>
<keyword evidence="2" id="KW-0813">Transport</keyword>
<proteinExistence type="predicted"/>
<sequence length="124" mass="14493">MTVFRLPVFYKQRDFRFYPAWAFGLPIWLLRIPLYIMELGIWIAHTYYTIGFAPSASRFIRQFLALFAIHQMALSLFRFLAAAGRTLVVANTLGTLFLQLVFVLGGFVIAKDDIEPWMIWGYYI</sequence>
<name>A0A0B2P5H4_GLYSO</name>
<dbReference type="GO" id="GO:0140359">
    <property type="term" value="F:ABC-type transporter activity"/>
    <property type="evidence" value="ECO:0007669"/>
    <property type="project" value="InterPro"/>
</dbReference>
<keyword evidence="4 6" id="KW-1133">Transmembrane helix</keyword>
<feature type="domain" description="ABC-2 type transporter transmembrane" evidence="7">
    <location>
        <begin position="3"/>
        <end position="124"/>
    </location>
</feature>
<keyword evidence="5 6" id="KW-0472">Membrane</keyword>
<evidence type="ECO:0000256" key="2">
    <source>
        <dbReference type="ARBA" id="ARBA00022448"/>
    </source>
</evidence>
<evidence type="ECO:0000259" key="7">
    <source>
        <dbReference type="Pfam" id="PF01061"/>
    </source>
</evidence>
<evidence type="ECO:0000256" key="6">
    <source>
        <dbReference type="SAM" id="Phobius"/>
    </source>
</evidence>
<dbReference type="GO" id="GO:0005886">
    <property type="term" value="C:plasma membrane"/>
    <property type="evidence" value="ECO:0007669"/>
    <property type="project" value="UniProtKB-ARBA"/>
</dbReference>
<accession>A0A0B2P5H4</accession>
<dbReference type="Proteomes" id="UP000053555">
    <property type="component" value="Unassembled WGS sequence"/>
</dbReference>
<evidence type="ECO:0000256" key="4">
    <source>
        <dbReference type="ARBA" id="ARBA00022989"/>
    </source>
</evidence>
<dbReference type="EMBL" id="KN670077">
    <property type="protein sequence ID" value="KHN02829.1"/>
    <property type="molecule type" value="Genomic_DNA"/>
</dbReference>
<dbReference type="PANTHER" id="PTHR19241">
    <property type="entry name" value="ATP-BINDING CASSETTE TRANSPORTER"/>
    <property type="match status" value="1"/>
</dbReference>
<dbReference type="AlphaFoldDB" id="A0A0B2P5H4"/>
<evidence type="ECO:0000256" key="5">
    <source>
        <dbReference type="ARBA" id="ARBA00023136"/>
    </source>
</evidence>
<keyword evidence="3 6" id="KW-0812">Transmembrane</keyword>
<dbReference type="Pfam" id="PF01061">
    <property type="entry name" value="ABC2_membrane"/>
    <property type="match status" value="1"/>
</dbReference>
<feature type="transmembrane region" description="Helical" evidence="6">
    <location>
        <begin position="63"/>
        <end position="81"/>
    </location>
</feature>
<feature type="transmembrane region" description="Helical" evidence="6">
    <location>
        <begin position="20"/>
        <end position="43"/>
    </location>
</feature>